<dbReference type="InterPro" id="IPR012259">
    <property type="entry name" value="DHFR"/>
</dbReference>
<keyword evidence="7" id="KW-0472">Membrane</keyword>
<evidence type="ECO:0000313" key="10">
    <source>
        <dbReference type="EMBL" id="GES81346.1"/>
    </source>
</evidence>
<dbReference type="PRINTS" id="PR00070">
    <property type="entry name" value="DHFR"/>
</dbReference>
<accession>A0A2Z6RYI5</accession>
<feature type="transmembrane region" description="Helical" evidence="7">
    <location>
        <begin position="12"/>
        <end position="31"/>
    </location>
</feature>
<comment type="pathway">
    <text evidence="1">Cofactor biosynthesis; tetrahydrofolate biosynthesis; 5,6,7,8-tetrahydrofolate from 7,8-dihydrofolate: step 1/1.</text>
</comment>
<keyword evidence="7" id="KW-1133">Transmembrane helix</keyword>
<evidence type="ECO:0000256" key="5">
    <source>
        <dbReference type="ARBA" id="ARBA00022857"/>
    </source>
</evidence>
<evidence type="ECO:0000313" key="9">
    <source>
        <dbReference type="EMBL" id="GBC03465.1"/>
    </source>
</evidence>
<dbReference type="GO" id="GO:0050661">
    <property type="term" value="F:NADP binding"/>
    <property type="evidence" value="ECO:0007669"/>
    <property type="project" value="InterPro"/>
</dbReference>
<organism evidence="9 11">
    <name type="scientific">Rhizophagus clarus</name>
    <dbReference type="NCBI Taxonomy" id="94130"/>
    <lineage>
        <taxon>Eukaryota</taxon>
        <taxon>Fungi</taxon>
        <taxon>Fungi incertae sedis</taxon>
        <taxon>Mucoromycota</taxon>
        <taxon>Glomeromycotina</taxon>
        <taxon>Glomeromycetes</taxon>
        <taxon>Glomerales</taxon>
        <taxon>Glomeraceae</taxon>
        <taxon>Rhizophagus</taxon>
    </lineage>
</organism>
<evidence type="ECO:0000256" key="4">
    <source>
        <dbReference type="ARBA" id="ARBA00022563"/>
    </source>
</evidence>
<dbReference type="STRING" id="94130.A0A2Z6RYI5"/>
<evidence type="ECO:0000256" key="1">
    <source>
        <dbReference type="ARBA" id="ARBA00004903"/>
    </source>
</evidence>
<dbReference type="Gene3D" id="3.40.430.10">
    <property type="entry name" value="Dihydrofolate Reductase, subunit A"/>
    <property type="match status" value="1"/>
</dbReference>
<dbReference type="EC" id="1.5.1.3" evidence="2"/>
<reference evidence="10" key="2">
    <citation type="submission" date="2019-10" db="EMBL/GenBank/DDBJ databases">
        <title>Conservation and host-specific expression of non-tandemly repeated heterogenous ribosome RNA gene in arbuscular mycorrhizal fungi.</title>
        <authorList>
            <person name="Maeda T."/>
            <person name="Kobayashi Y."/>
            <person name="Nakagawa T."/>
            <person name="Ezawa T."/>
            <person name="Yamaguchi K."/>
            <person name="Bino T."/>
            <person name="Nishimoto Y."/>
            <person name="Shigenobu S."/>
            <person name="Kawaguchi M."/>
        </authorList>
    </citation>
    <scope>NUCLEOTIDE SEQUENCE</scope>
    <source>
        <strain evidence="10">HR1</strain>
    </source>
</reference>
<dbReference type="InterPro" id="IPR024072">
    <property type="entry name" value="DHFR-like_dom_sf"/>
</dbReference>
<dbReference type="OrthoDB" id="414698at2759"/>
<dbReference type="GO" id="GO:0005739">
    <property type="term" value="C:mitochondrion"/>
    <property type="evidence" value="ECO:0007669"/>
    <property type="project" value="TreeGrafter"/>
</dbReference>
<gene>
    <name evidence="10" type="ORF">RCL2_000859500</name>
    <name evidence="9" type="ORF">RclHR1_05130017</name>
</gene>
<dbReference type="Pfam" id="PF00186">
    <property type="entry name" value="DHFR_1"/>
    <property type="match status" value="1"/>
</dbReference>
<dbReference type="CDD" id="cd00209">
    <property type="entry name" value="DHFR"/>
    <property type="match status" value="1"/>
</dbReference>
<keyword evidence="11" id="KW-1185">Reference proteome</keyword>
<dbReference type="InterPro" id="IPR001796">
    <property type="entry name" value="DHFR_dom"/>
</dbReference>
<name>A0A2Z6RYI5_9GLOM</name>
<dbReference type="GO" id="GO:0046655">
    <property type="term" value="P:folic acid metabolic process"/>
    <property type="evidence" value="ECO:0007669"/>
    <property type="project" value="TreeGrafter"/>
</dbReference>
<comment type="caution">
    <text evidence="9">The sequence shown here is derived from an EMBL/GenBank/DDBJ whole genome shotgun (WGS) entry which is preliminary data.</text>
</comment>
<dbReference type="GO" id="GO:0004146">
    <property type="term" value="F:dihydrofolate reductase activity"/>
    <property type="evidence" value="ECO:0007669"/>
    <property type="project" value="UniProtKB-EC"/>
</dbReference>
<dbReference type="SUPFAM" id="SSF53597">
    <property type="entry name" value="Dihydrofolate reductase-like"/>
    <property type="match status" value="1"/>
</dbReference>
<dbReference type="GO" id="GO:0006730">
    <property type="term" value="P:one-carbon metabolic process"/>
    <property type="evidence" value="ECO:0007669"/>
    <property type="project" value="UniProtKB-KW"/>
</dbReference>
<reference evidence="9 11" key="1">
    <citation type="submission" date="2017-11" db="EMBL/GenBank/DDBJ databases">
        <title>The genome of Rhizophagus clarus HR1 reveals common genetic basis of auxotrophy among arbuscular mycorrhizal fungi.</title>
        <authorList>
            <person name="Kobayashi Y."/>
        </authorList>
    </citation>
    <scope>NUCLEOTIDE SEQUENCE [LARGE SCALE GENOMIC DNA]</scope>
    <source>
        <strain evidence="9 11">HR1</strain>
    </source>
</reference>
<keyword evidence="6" id="KW-0560">Oxidoreductase</keyword>
<dbReference type="PROSITE" id="PS51330">
    <property type="entry name" value="DHFR_2"/>
    <property type="match status" value="1"/>
</dbReference>
<evidence type="ECO:0000259" key="8">
    <source>
        <dbReference type="PROSITE" id="PS51330"/>
    </source>
</evidence>
<evidence type="ECO:0000256" key="2">
    <source>
        <dbReference type="ARBA" id="ARBA00012856"/>
    </source>
</evidence>
<dbReference type="GO" id="GO:0046452">
    <property type="term" value="P:dihydrofolate metabolic process"/>
    <property type="evidence" value="ECO:0007669"/>
    <property type="project" value="TreeGrafter"/>
</dbReference>
<proteinExistence type="predicted"/>
<dbReference type="Proteomes" id="UP000615446">
    <property type="component" value="Unassembled WGS sequence"/>
</dbReference>
<evidence type="ECO:0000256" key="6">
    <source>
        <dbReference type="ARBA" id="ARBA00023002"/>
    </source>
</evidence>
<feature type="domain" description="DHFR" evidence="8">
    <location>
        <begin position="43"/>
        <end position="248"/>
    </location>
</feature>
<keyword evidence="7" id="KW-0812">Transmembrane</keyword>
<evidence type="ECO:0000256" key="3">
    <source>
        <dbReference type="ARBA" id="ARBA00018886"/>
    </source>
</evidence>
<dbReference type="PANTHER" id="PTHR48069">
    <property type="entry name" value="DIHYDROFOLATE REDUCTASE"/>
    <property type="match status" value="1"/>
</dbReference>
<keyword evidence="4" id="KW-0554">One-carbon metabolism</keyword>
<dbReference type="Proteomes" id="UP000247702">
    <property type="component" value="Unassembled WGS sequence"/>
</dbReference>
<evidence type="ECO:0000256" key="7">
    <source>
        <dbReference type="SAM" id="Phobius"/>
    </source>
</evidence>
<dbReference type="AlphaFoldDB" id="A0A2Z6RYI5"/>
<dbReference type="GO" id="GO:0046654">
    <property type="term" value="P:tetrahydrofolate biosynthetic process"/>
    <property type="evidence" value="ECO:0007669"/>
    <property type="project" value="InterPro"/>
</dbReference>
<dbReference type="PANTHER" id="PTHR48069:SF3">
    <property type="entry name" value="DIHYDROFOLATE REDUCTASE"/>
    <property type="match status" value="1"/>
</dbReference>
<protein>
    <recommendedName>
        <fullName evidence="3">Dihydrofolate reductase</fullName>
        <ecNumber evidence="2">1.5.1.3</ecNumber>
    </recommendedName>
</protein>
<dbReference type="EMBL" id="BEXD01003886">
    <property type="protein sequence ID" value="GBC03465.1"/>
    <property type="molecule type" value="Genomic_DNA"/>
</dbReference>
<keyword evidence="5" id="KW-0521">NADP</keyword>
<evidence type="ECO:0000313" key="11">
    <source>
        <dbReference type="Proteomes" id="UP000247702"/>
    </source>
</evidence>
<sequence>MRTFCFSLNTSYLYTSYLYLNILALKIVKVLNIRLMPFFKAPKFAIIAAATENWGIGINNDLPWKQLLKTDMKYFERTTKRVLPSNNALTTITPELKENNKLQNAVIMGRKTWDSIPPKYQPLKDRLNIVISKSLKETKGIDIIYPSFDEAISNLSNTSSEIASKISRIFIIGGSQIYKEAINSPNCIYILLTRVYKHFECDTFFPEIDEQIFSLASHEELEEVVGEQVPKGNQTENGIEFEFLLYKRKFYEENACN</sequence>
<dbReference type="EMBL" id="BLAL01000054">
    <property type="protein sequence ID" value="GES81346.1"/>
    <property type="molecule type" value="Genomic_DNA"/>
</dbReference>